<sequence length="401" mass="46453">MSHMECPTPPGFVENAGFRPGFNFLDMLEFPSQSWHIWGWGVSLVFAAATWIAALVLIWKHYLASLNVKSYEFVFVFSKSDPKTQRHKLRVILYPPVYSTLSWFSYLRYDYSTTIEFFATVFEAFAVYNLYTCLQAYLQPFRKEAERTKEPMTARMFHMFTVHVKSKWGMHYRIITDILVLQFPIWSIIDSFISIFAEYKGVYCQGSYSFRGAYVYLVIINFISLSVILSALFTYLAIYRNEWFEGKIKAHGMFWCVKGPIMFIFYFGQILLTGLTSAKVIRGTDGTNSADSVAWPADAVKHGLYVIIVCTVMVVDIGLMFKYFGPTDNIQHARENGTEKMSVWRAITDGYLVYIPEFFYNLLCCGADSYRLMRKRVELRKRKNREKMSLGRSNSSSAGNH</sequence>
<dbReference type="SMART" id="SM01417">
    <property type="entry name" value="Solute_trans_a"/>
    <property type="match status" value="1"/>
</dbReference>
<evidence type="ECO:0000256" key="3">
    <source>
        <dbReference type="ARBA" id="ARBA00022989"/>
    </source>
</evidence>
<protein>
    <submittedName>
        <fullName evidence="6">Uncharacterized protein</fullName>
    </submittedName>
</protein>
<feature type="transmembrane region" description="Helical" evidence="5">
    <location>
        <begin position="37"/>
        <end position="59"/>
    </location>
</feature>
<dbReference type="OrthoDB" id="5348404at2759"/>
<feature type="transmembrane region" description="Helical" evidence="5">
    <location>
        <begin position="174"/>
        <end position="193"/>
    </location>
</feature>
<feature type="transmembrane region" description="Helical" evidence="5">
    <location>
        <begin position="115"/>
        <end position="138"/>
    </location>
</feature>
<dbReference type="Pfam" id="PF03619">
    <property type="entry name" value="Solute_trans_a"/>
    <property type="match status" value="1"/>
</dbReference>
<keyword evidence="2 5" id="KW-0812">Transmembrane</keyword>
<evidence type="ECO:0000256" key="2">
    <source>
        <dbReference type="ARBA" id="ARBA00022692"/>
    </source>
</evidence>
<dbReference type="InParanoid" id="A0A162NHY3"/>
<evidence type="ECO:0000313" key="6">
    <source>
        <dbReference type="EMBL" id="OAD69834.1"/>
    </source>
</evidence>
<feature type="transmembrane region" description="Helical" evidence="5">
    <location>
        <begin position="259"/>
        <end position="282"/>
    </location>
</feature>
<accession>A0A162NHY3</accession>
<dbReference type="AlphaFoldDB" id="A0A162NHY3"/>
<feature type="transmembrane region" description="Helical" evidence="5">
    <location>
        <begin position="213"/>
        <end position="238"/>
    </location>
</feature>
<dbReference type="GeneID" id="28997586"/>
<comment type="subcellular location">
    <subcellularLocation>
        <location evidence="1">Membrane</location>
        <topology evidence="1">Multi-pass membrane protein</topology>
    </subcellularLocation>
</comment>
<dbReference type="GO" id="GO:0016020">
    <property type="term" value="C:membrane"/>
    <property type="evidence" value="ECO:0007669"/>
    <property type="project" value="UniProtKB-SubCell"/>
</dbReference>
<organism evidence="6 7">
    <name type="scientific">Phycomyces blakesleeanus (strain ATCC 8743b / DSM 1359 / FGSC 10004 / NBRC 33097 / NRRL 1555)</name>
    <dbReference type="NCBI Taxonomy" id="763407"/>
    <lineage>
        <taxon>Eukaryota</taxon>
        <taxon>Fungi</taxon>
        <taxon>Fungi incertae sedis</taxon>
        <taxon>Mucoromycota</taxon>
        <taxon>Mucoromycotina</taxon>
        <taxon>Mucoromycetes</taxon>
        <taxon>Mucorales</taxon>
        <taxon>Phycomycetaceae</taxon>
        <taxon>Phycomyces</taxon>
    </lineage>
</organism>
<dbReference type="VEuPathDB" id="FungiDB:PHYBLDRAFT_171855"/>
<evidence type="ECO:0000313" key="7">
    <source>
        <dbReference type="Proteomes" id="UP000077315"/>
    </source>
</evidence>
<reference evidence="7" key="1">
    <citation type="submission" date="2015-06" db="EMBL/GenBank/DDBJ databases">
        <title>Expansion of signal transduction pathways in fungi by whole-genome duplication.</title>
        <authorList>
            <consortium name="DOE Joint Genome Institute"/>
            <person name="Corrochano L.M."/>
            <person name="Kuo A."/>
            <person name="Marcet-Houben M."/>
            <person name="Polaino S."/>
            <person name="Salamov A."/>
            <person name="Villalobos J.M."/>
            <person name="Alvarez M.I."/>
            <person name="Avalos J."/>
            <person name="Benito E.P."/>
            <person name="Benoit I."/>
            <person name="Burger G."/>
            <person name="Camino L.P."/>
            <person name="Canovas D."/>
            <person name="Cerda-Olmedo E."/>
            <person name="Cheng J.-F."/>
            <person name="Dominguez A."/>
            <person name="Elias M."/>
            <person name="Eslava A.P."/>
            <person name="Glaser F."/>
            <person name="Grimwood J."/>
            <person name="Gutierrez G."/>
            <person name="Heitman J."/>
            <person name="Henrissat B."/>
            <person name="Iturriaga E.A."/>
            <person name="Lang B.F."/>
            <person name="Lavin J.L."/>
            <person name="Lee S."/>
            <person name="Li W."/>
            <person name="Lindquist E."/>
            <person name="Lopez-Garcia S."/>
            <person name="Luque E.M."/>
            <person name="Marcos A.T."/>
            <person name="Martin J."/>
            <person name="McCluskey K."/>
            <person name="Medina H.R."/>
            <person name="Miralles-Duran A."/>
            <person name="Miyazaki A."/>
            <person name="Munoz-Torres E."/>
            <person name="Oguiza J.A."/>
            <person name="Ohm R."/>
            <person name="Olmedo M."/>
            <person name="Orejas M."/>
            <person name="Ortiz-Castellanos L."/>
            <person name="Pisabarro A.G."/>
            <person name="Rodriguez-Romero J."/>
            <person name="Ruiz-Herrera J."/>
            <person name="Ruiz-Vazquez R."/>
            <person name="Sanz C."/>
            <person name="Schackwitz W."/>
            <person name="Schmutz J."/>
            <person name="Shahriari M."/>
            <person name="Shelest E."/>
            <person name="Silva-Franco F."/>
            <person name="Soanes D."/>
            <person name="Syed K."/>
            <person name="Tagua V.G."/>
            <person name="Talbot N.J."/>
            <person name="Thon M."/>
            <person name="De vries R.P."/>
            <person name="Wiebenga A."/>
            <person name="Yadav J.S."/>
            <person name="Braun E.L."/>
            <person name="Baker S."/>
            <person name="Garre V."/>
            <person name="Horwitz B."/>
            <person name="Torres-Martinez S."/>
            <person name="Idnurm A."/>
            <person name="Herrera-Estrella A."/>
            <person name="Gabaldon T."/>
            <person name="Grigoriev I.V."/>
        </authorList>
    </citation>
    <scope>NUCLEOTIDE SEQUENCE [LARGE SCALE GENOMIC DNA]</scope>
    <source>
        <strain evidence="7">NRRL 1555(-)</strain>
    </source>
</reference>
<dbReference type="EMBL" id="KV440990">
    <property type="protein sequence ID" value="OAD69834.1"/>
    <property type="molecule type" value="Genomic_DNA"/>
</dbReference>
<keyword evidence="3 5" id="KW-1133">Transmembrane helix</keyword>
<name>A0A162NHY3_PHYB8</name>
<dbReference type="InterPro" id="IPR005178">
    <property type="entry name" value="Ostalpha/TMEM184C"/>
</dbReference>
<dbReference type="RefSeq" id="XP_018287874.1">
    <property type="nucleotide sequence ID" value="XM_018436680.1"/>
</dbReference>
<keyword evidence="7" id="KW-1185">Reference proteome</keyword>
<evidence type="ECO:0000256" key="5">
    <source>
        <dbReference type="SAM" id="Phobius"/>
    </source>
</evidence>
<proteinExistence type="predicted"/>
<dbReference type="Proteomes" id="UP000077315">
    <property type="component" value="Unassembled WGS sequence"/>
</dbReference>
<evidence type="ECO:0000256" key="1">
    <source>
        <dbReference type="ARBA" id="ARBA00004141"/>
    </source>
</evidence>
<gene>
    <name evidence="6" type="ORF">PHYBLDRAFT_171855</name>
</gene>
<dbReference type="STRING" id="763407.A0A162NHY3"/>
<dbReference type="PANTHER" id="PTHR23423">
    <property type="entry name" value="ORGANIC SOLUTE TRANSPORTER-RELATED"/>
    <property type="match status" value="1"/>
</dbReference>
<feature type="transmembrane region" description="Helical" evidence="5">
    <location>
        <begin position="302"/>
        <end position="324"/>
    </location>
</feature>
<evidence type="ECO:0000256" key="4">
    <source>
        <dbReference type="ARBA" id="ARBA00023136"/>
    </source>
</evidence>
<keyword evidence="4 5" id="KW-0472">Membrane</keyword>